<dbReference type="EMBL" id="JBDOJC010000001">
    <property type="protein sequence ID" value="MEO2219654.1"/>
    <property type="molecule type" value="Genomic_DNA"/>
</dbReference>
<proteinExistence type="predicted"/>
<comment type="caution">
    <text evidence="1">The sequence shown here is derived from an EMBL/GenBank/DDBJ whole genome shotgun (WGS) entry which is preliminary data.</text>
</comment>
<reference evidence="1 2" key="1">
    <citation type="submission" date="2024-05" db="EMBL/GenBank/DDBJ databases">
        <authorList>
            <person name="De Oliveira J.P."/>
            <person name="Noriler S.A."/>
            <person name="De Oliveira A.G."/>
            <person name="Sipoli D.S."/>
        </authorList>
    </citation>
    <scope>NUCLEOTIDE SEQUENCE [LARGE SCALE GENOMIC DNA]</scope>
    <source>
        <strain evidence="1 2">LABIM189</strain>
    </source>
</reference>
<accession>A0ABV0FLA0</accession>
<keyword evidence="2" id="KW-1185">Reference proteome</keyword>
<evidence type="ECO:0000313" key="2">
    <source>
        <dbReference type="Proteomes" id="UP001455709"/>
    </source>
</evidence>
<dbReference type="NCBIfam" id="TIGR04141">
    <property type="entry name" value="TIGR04141 family sporadically distributed protein"/>
    <property type="match status" value="1"/>
</dbReference>
<protein>
    <submittedName>
        <fullName evidence="1">DUF6119 family protein</fullName>
    </submittedName>
</protein>
<dbReference type="InterPro" id="IPR026487">
    <property type="entry name" value="CHP04141"/>
</dbReference>
<gene>
    <name evidence="1" type="ORF">ABGV49_21585</name>
</gene>
<dbReference type="Pfam" id="PF19614">
    <property type="entry name" value="DUF6119"/>
    <property type="match status" value="1"/>
</dbReference>
<organism evidence="1 2">
    <name type="scientific">Chromobacterium vaccinii</name>
    <dbReference type="NCBI Taxonomy" id="1108595"/>
    <lineage>
        <taxon>Bacteria</taxon>
        <taxon>Pseudomonadati</taxon>
        <taxon>Pseudomonadota</taxon>
        <taxon>Betaproteobacteria</taxon>
        <taxon>Neisseriales</taxon>
        <taxon>Chromobacteriaceae</taxon>
        <taxon>Chromobacterium</taxon>
    </lineage>
</organism>
<dbReference type="RefSeq" id="WP_347372119.1">
    <property type="nucleotide sequence ID" value="NZ_JBDOJC010000001.1"/>
</dbReference>
<dbReference type="Proteomes" id="UP001455709">
    <property type="component" value="Unassembled WGS sequence"/>
</dbReference>
<sequence length="526" mass="58545">MKIQLQLNAMLAENQYSNARFSDFKSSPSISEYPISLAGIQGVILVKNMPSSPPRWQDFIQSATTTTIDLHNRSSSAAILLKIDKNIIAYTFGYGRFLLNEYFFESDFGIKTALNTLQHDGIKSIDLLNISDQAMQKRAQSAKSHTADQFGIDISRDILRAVTGKPLAGIRFKNIKGGGSVYSFSTKADASDLATISQDIIRYYNNSNYKSNFSWMDNIKKVKNQNTISMLEQLLLKEINSKNTSVLLTLPEIQSWDSIDGFSFTRKKRSIKHSLEIDDYYATIQPGNTQSISNLKSDKIYCHDINGGERYYSIAKSIYYETTPSNNSYILFSGDWYEIDHAFHNSIDATINAIPLSSIQFPAPTISIVNGKTVIENEGAYNAKVAALLGAELLDKKLIKTPSMASALEVCDILMTTGEYIHVKHGKGGSSSLSHLFAQGYVSALVMCQEQAARQEAVNQISNPANKNIIHVTNYNPQNHKVVYLVLGKSKNISTSKMLPFFSKVNLAIAKKNLSSMNYPVEIKFV</sequence>
<evidence type="ECO:0000313" key="1">
    <source>
        <dbReference type="EMBL" id="MEO2219654.1"/>
    </source>
</evidence>
<name>A0ABV0FLA0_9NEIS</name>